<evidence type="ECO:0000313" key="3">
    <source>
        <dbReference type="Proteomes" id="UP000571817"/>
    </source>
</evidence>
<sequence>MTATDQVWLTKEQQHAWRAYLRASRALEVRLDTELQGAGLSFAEYELLSMLSEAPEGSMRMSQLADLIIQSRSRVTHTANRLERRGWVVRSDAPEDRRGVVLSLTVPGWDTVRRAARLHVQGVREHFIEQIGASDLEVLGDAMDAVRRHLTGKDTEVA</sequence>
<dbReference type="GO" id="GO:0006950">
    <property type="term" value="P:response to stress"/>
    <property type="evidence" value="ECO:0007669"/>
    <property type="project" value="TreeGrafter"/>
</dbReference>
<dbReference type="PANTHER" id="PTHR33164">
    <property type="entry name" value="TRANSCRIPTIONAL REGULATOR, MARR FAMILY"/>
    <property type="match status" value="1"/>
</dbReference>
<keyword evidence="2" id="KW-0238">DNA-binding</keyword>
<organism evidence="2 3">
    <name type="scientific">Allobranchiibius huperziae</name>
    <dbReference type="NCBI Taxonomy" id="1874116"/>
    <lineage>
        <taxon>Bacteria</taxon>
        <taxon>Bacillati</taxon>
        <taxon>Actinomycetota</taxon>
        <taxon>Actinomycetes</taxon>
        <taxon>Micrococcales</taxon>
        <taxon>Dermacoccaceae</taxon>
        <taxon>Allobranchiibius</taxon>
    </lineage>
</organism>
<protein>
    <submittedName>
        <fullName evidence="2">DNA-binding MarR family transcriptional regulator</fullName>
    </submittedName>
</protein>
<dbReference type="InterPro" id="IPR039422">
    <property type="entry name" value="MarR/SlyA-like"/>
</dbReference>
<dbReference type="Pfam" id="PF12802">
    <property type="entry name" value="MarR_2"/>
    <property type="match status" value="1"/>
</dbReference>
<dbReference type="PROSITE" id="PS50995">
    <property type="entry name" value="HTH_MARR_2"/>
    <property type="match status" value="1"/>
</dbReference>
<dbReference type="RefSeq" id="WP_179478834.1">
    <property type="nucleotide sequence ID" value="NZ_JACCFW010000001.1"/>
</dbReference>
<proteinExistence type="predicted"/>
<accession>A0A853DF37</accession>
<dbReference type="InterPro" id="IPR036390">
    <property type="entry name" value="WH_DNA-bd_sf"/>
</dbReference>
<reference evidence="2 3" key="1">
    <citation type="submission" date="2020-07" db="EMBL/GenBank/DDBJ databases">
        <title>Sequencing the genomes of 1000 actinobacteria strains.</title>
        <authorList>
            <person name="Klenk H.-P."/>
        </authorList>
    </citation>
    <scope>NUCLEOTIDE SEQUENCE [LARGE SCALE GENOMIC DNA]</scope>
    <source>
        <strain evidence="2 3">DSM 29531</strain>
    </source>
</reference>
<dbReference type="Gene3D" id="1.10.10.10">
    <property type="entry name" value="Winged helix-like DNA-binding domain superfamily/Winged helix DNA-binding domain"/>
    <property type="match status" value="1"/>
</dbReference>
<dbReference type="InterPro" id="IPR000835">
    <property type="entry name" value="HTH_MarR-typ"/>
</dbReference>
<evidence type="ECO:0000259" key="1">
    <source>
        <dbReference type="PROSITE" id="PS50995"/>
    </source>
</evidence>
<dbReference type="GO" id="GO:0003677">
    <property type="term" value="F:DNA binding"/>
    <property type="evidence" value="ECO:0007669"/>
    <property type="project" value="UniProtKB-KW"/>
</dbReference>
<keyword evidence="3" id="KW-1185">Reference proteome</keyword>
<dbReference type="EMBL" id="JACCFW010000001">
    <property type="protein sequence ID" value="NYJ73521.1"/>
    <property type="molecule type" value="Genomic_DNA"/>
</dbReference>
<dbReference type="GO" id="GO:0003700">
    <property type="term" value="F:DNA-binding transcription factor activity"/>
    <property type="evidence" value="ECO:0007669"/>
    <property type="project" value="InterPro"/>
</dbReference>
<evidence type="ECO:0000313" key="2">
    <source>
        <dbReference type="EMBL" id="NYJ73521.1"/>
    </source>
</evidence>
<comment type="caution">
    <text evidence="2">The sequence shown here is derived from an EMBL/GenBank/DDBJ whole genome shotgun (WGS) entry which is preliminary data.</text>
</comment>
<gene>
    <name evidence="2" type="ORF">HNR15_000484</name>
</gene>
<dbReference type="Proteomes" id="UP000571817">
    <property type="component" value="Unassembled WGS sequence"/>
</dbReference>
<dbReference type="InterPro" id="IPR036388">
    <property type="entry name" value="WH-like_DNA-bd_sf"/>
</dbReference>
<dbReference type="SMART" id="SM00347">
    <property type="entry name" value="HTH_MARR"/>
    <property type="match status" value="1"/>
</dbReference>
<dbReference type="SUPFAM" id="SSF46785">
    <property type="entry name" value="Winged helix' DNA-binding domain"/>
    <property type="match status" value="1"/>
</dbReference>
<name>A0A853DF37_9MICO</name>
<dbReference type="AlphaFoldDB" id="A0A853DF37"/>
<dbReference type="PRINTS" id="PR00598">
    <property type="entry name" value="HTHMARR"/>
</dbReference>
<dbReference type="PANTHER" id="PTHR33164:SF99">
    <property type="entry name" value="MARR FAMILY REGULATORY PROTEIN"/>
    <property type="match status" value="1"/>
</dbReference>
<feature type="domain" description="HTH marR-type" evidence="1">
    <location>
        <begin position="13"/>
        <end position="148"/>
    </location>
</feature>